<dbReference type="InterPro" id="IPR001139">
    <property type="entry name" value="Glyco_hydro_30"/>
</dbReference>
<dbReference type="InterPro" id="IPR003370">
    <property type="entry name" value="Chromate_transpt"/>
</dbReference>
<dbReference type="AlphaFoldDB" id="A0A0W8D2M1"/>
<keyword evidence="9 10" id="KW-0472">Membrane</keyword>
<comment type="similarity">
    <text evidence="3">Belongs to the glycosyl hydrolase 30 family.</text>
</comment>
<dbReference type="InterPro" id="IPR014047">
    <property type="entry name" value="Chr_Tranpt_l_chain"/>
</dbReference>
<dbReference type="NCBIfam" id="TIGR00937">
    <property type="entry name" value="2A51"/>
    <property type="match status" value="1"/>
</dbReference>
<dbReference type="InterPro" id="IPR033453">
    <property type="entry name" value="Glyco_hydro_30_TIM-barrel"/>
</dbReference>
<feature type="transmembrane region" description="Helical" evidence="10">
    <location>
        <begin position="779"/>
        <end position="798"/>
    </location>
</feature>
<dbReference type="Pfam" id="PF02417">
    <property type="entry name" value="Chromate_transp"/>
    <property type="match status" value="2"/>
</dbReference>
<dbReference type="Pfam" id="PF02055">
    <property type="entry name" value="Glyco_hydro_30"/>
    <property type="match status" value="1"/>
</dbReference>
<dbReference type="PANTHER" id="PTHR11069:SF23">
    <property type="entry name" value="LYSOSOMAL ACID GLUCOSYLCERAMIDASE"/>
    <property type="match status" value="1"/>
</dbReference>
<feature type="transmembrane region" description="Helical" evidence="10">
    <location>
        <begin position="741"/>
        <end position="758"/>
    </location>
</feature>
<dbReference type="Gene3D" id="3.20.20.80">
    <property type="entry name" value="Glycosidases"/>
    <property type="match status" value="1"/>
</dbReference>
<keyword evidence="5 10" id="KW-0812">Transmembrane</keyword>
<dbReference type="PROSITE" id="PS51257">
    <property type="entry name" value="PROKAR_LIPOPROTEIN"/>
    <property type="match status" value="1"/>
</dbReference>
<dbReference type="EMBL" id="LNFO01001539">
    <property type="protein sequence ID" value="KUF90550.1"/>
    <property type="molecule type" value="Genomic_DNA"/>
</dbReference>
<sequence length="991" mass="108386">MKVLAPVAVFASSLLLAPNAVWAACSSWSSLYQDVLEGVCVCNATQCDTIVGDHANLKEGEVGIYTTAKAGARLKYTVGKIDASPVDEPTYTIDVSTQYQTMLGFGGAFTDAAAINLYKLSPKLQQLALDQYFTEEGLQYNMARVPIGSTDFSTRTYTYNEKVDDFKMTNFTIASDKAPFSNKIDLIQRALNMTELKLFASSWAPPLWMTRGDSVVDCKMKGKPGEKYWAALALYYSKFFDAYKEEGINFWAMTVQNEPEKPPLAVSQWETMRLTAEEERDFIKLNLGPLMAKNHPDLKIMANDDQKPGLLDRSAPFDDPESKKYLSGLAFHWYQNLDFILPGAGNFKNLEKFHKAHPDMFMLGTEACEGFLPGIIGTGKGPSLDNPKKAWKRAQNYARDIIENSNNMAAGWVDWNLFLDTDGGPNWAKNMVDAPILVDEQNGAEFYKQPMFYIMGHFSKFVPPGSKRIEFPKTETISDFHRCAFVTPDNQVVMQFLNRDDDPVSISVKQTDSNTISLTIPPNSMSTVILPASEDTKTLNSIENFNANIDGTSGRILVMVFPYATPGIAQFTTQNQETGLQVRTVRVASTCEEHANRWCTKPKIIIVCIDTDKQKWLTDERFLEVLSIASAIPGPSSTMTIAAMGLFRAGPLGGLLALIFWVLPGWIALTVAGFGAKTYLQEGLPVWLTGLAPAAVSIVVIAAVRLWQKACEDDTAKNFVASASACVILATQGMSSLIFPAVMAAGGFIILISTLCGYSQPPVTNDRVLSSHLERQIGIHPIAGVLVVLSWLVVLVLLAHYHPQSGGDHSLLSLFYTFYWIGSIIFGGGQVMLPMLLDNIVMAGWVSKEQFLIGLALVQSLPGPLFNISAYLGALIYGVPGAFISSVGLFGPGIILFFGLLPLWERVRGNRSLQIFLSGVNASATGLIVASFFLLWDKAVHTNASAAVGLATALMVGVFRVPTSMAIIVGAILGFLLSPEVFDLGQKDFCS</sequence>
<evidence type="ECO:0000259" key="12">
    <source>
        <dbReference type="Pfam" id="PF02055"/>
    </source>
</evidence>
<dbReference type="Proteomes" id="UP000052943">
    <property type="component" value="Unassembled WGS sequence"/>
</dbReference>
<evidence type="ECO:0000259" key="13">
    <source>
        <dbReference type="Pfam" id="PF17189"/>
    </source>
</evidence>
<feature type="transmembrane region" description="Helical" evidence="10">
    <location>
        <begin position="686"/>
        <end position="707"/>
    </location>
</feature>
<dbReference type="Pfam" id="PF17189">
    <property type="entry name" value="Glyco_hydro_30C"/>
    <property type="match status" value="1"/>
</dbReference>
<evidence type="ECO:0000256" key="2">
    <source>
        <dbReference type="ARBA" id="ARBA00005262"/>
    </source>
</evidence>
<protein>
    <submittedName>
        <fullName evidence="14">Glucosylceramidase</fullName>
    </submittedName>
</protein>
<feature type="transmembrane region" description="Helical" evidence="10">
    <location>
        <begin position="915"/>
        <end position="936"/>
    </location>
</feature>
<evidence type="ECO:0000256" key="10">
    <source>
        <dbReference type="SAM" id="Phobius"/>
    </source>
</evidence>
<comment type="similarity">
    <text evidence="2">Belongs to the chromate ion transporter (CHR) (TC 2.A.51) family.</text>
</comment>
<keyword evidence="6 11" id="KW-0732">Signal</keyword>
<evidence type="ECO:0000256" key="11">
    <source>
        <dbReference type="SAM" id="SignalP"/>
    </source>
</evidence>
<dbReference type="InterPro" id="IPR013780">
    <property type="entry name" value="Glyco_hydro_b"/>
</dbReference>
<keyword evidence="7" id="KW-0378">Hydrolase</keyword>
<comment type="caution">
    <text evidence="14">The sequence shown here is derived from an EMBL/GenBank/DDBJ whole genome shotgun (WGS) entry which is preliminary data.</text>
</comment>
<evidence type="ECO:0000256" key="5">
    <source>
        <dbReference type="ARBA" id="ARBA00022692"/>
    </source>
</evidence>
<reference evidence="14 15" key="1">
    <citation type="submission" date="2015-11" db="EMBL/GenBank/DDBJ databases">
        <title>Genomes and virulence difference between two physiological races of Phytophthora nicotianae.</title>
        <authorList>
            <person name="Liu H."/>
            <person name="Ma X."/>
            <person name="Yu H."/>
            <person name="Fang D."/>
            <person name="Li Y."/>
            <person name="Wang X."/>
            <person name="Wang W."/>
            <person name="Dong Y."/>
            <person name="Xiao B."/>
        </authorList>
    </citation>
    <scope>NUCLEOTIDE SEQUENCE [LARGE SCALE GENOMIC DNA]</scope>
    <source>
        <strain evidence="15">race 0</strain>
    </source>
</reference>
<feature type="domain" description="Glycosyl hydrolase family 30 beta sandwich" evidence="13">
    <location>
        <begin position="465"/>
        <end position="528"/>
    </location>
</feature>
<dbReference type="GO" id="GO:0005886">
    <property type="term" value="C:plasma membrane"/>
    <property type="evidence" value="ECO:0007669"/>
    <property type="project" value="UniProtKB-SubCell"/>
</dbReference>
<feature type="transmembrane region" description="Helical" evidence="10">
    <location>
        <begin position="654"/>
        <end position="674"/>
    </location>
</feature>
<evidence type="ECO:0000256" key="7">
    <source>
        <dbReference type="ARBA" id="ARBA00022801"/>
    </source>
</evidence>
<feature type="domain" description="Glycosyl hydrolase family 30 TIM-barrel" evidence="12">
    <location>
        <begin position="104"/>
        <end position="462"/>
    </location>
</feature>
<name>A0A0W8D2M1_PHYNI</name>
<feature type="transmembrane region" description="Helical" evidence="10">
    <location>
        <begin position="852"/>
        <end position="877"/>
    </location>
</feature>
<evidence type="ECO:0000256" key="9">
    <source>
        <dbReference type="ARBA" id="ARBA00023136"/>
    </source>
</evidence>
<feature type="signal peptide" evidence="11">
    <location>
        <begin position="1"/>
        <end position="23"/>
    </location>
</feature>
<feature type="transmembrane region" description="Helical" evidence="10">
    <location>
        <begin position="818"/>
        <end position="840"/>
    </location>
</feature>
<dbReference type="InterPro" id="IPR017853">
    <property type="entry name" value="GH"/>
</dbReference>
<dbReference type="InterPro" id="IPR033452">
    <property type="entry name" value="GH30_C"/>
</dbReference>
<dbReference type="PANTHER" id="PTHR11069">
    <property type="entry name" value="GLUCOSYLCERAMIDASE"/>
    <property type="match status" value="1"/>
</dbReference>
<feature type="transmembrane region" description="Helical" evidence="10">
    <location>
        <begin position="625"/>
        <end position="647"/>
    </location>
</feature>
<dbReference type="GO" id="GO:0015109">
    <property type="term" value="F:chromate transmembrane transporter activity"/>
    <property type="evidence" value="ECO:0007669"/>
    <property type="project" value="InterPro"/>
</dbReference>
<proteinExistence type="inferred from homology"/>
<evidence type="ECO:0000313" key="14">
    <source>
        <dbReference type="EMBL" id="KUF90550.1"/>
    </source>
</evidence>
<organism evidence="14 15">
    <name type="scientific">Phytophthora nicotianae</name>
    <name type="common">Potato buckeye rot agent</name>
    <name type="synonym">Phytophthora parasitica</name>
    <dbReference type="NCBI Taxonomy" id="4792"/>
    <lineage>
        <taxon>Eukaryota</taxon>
        <taxon>Sar</taxon>
        <taxon>Stramenopiles</taxon>
        <taxon>Oomycota</taxon>
        <taxon>Peronosporomycetes</taxon>
        <taxon>Peronosporales</taxon>
        <taxon>Peronosporaceae</taxon>
        <taxon>Phytophthora</taxon>
    </lineage>
</organism>
<keyword evidence="8 10" id="KW-1133">Transmembrane helix</keyword>
<dbReference type="Gene3D" id="2.60.40.1180">
    <property type="entry name" value="Golgi alpha-mannosidase II"/>
    <property type="match status" value="1"/>
</dbReference>
<evidence type="ECO:0000256" key="1">
    <source>
        <dbReference type="ARBA" id="ARBA00004651"/>
    </source>
</evidence>
<feature type="transmembrane region" description="Helical" evidence="10">
    <location>
        <begin position="883"/>
        <end position="903"/>
    </location>
</feature>
<dbReference type="STRING" id="4790.A0A0W8D2M1"/>
<dbReference type="SUPFAM" id="SSF51445">
    <property type="entry name" value="(Trans)glycosidases"/>
    <property type="match status" value="1"/>
</dbReference>
<feature type="transmembrane region" description="Helical" evidence="10">
    <location>
        <begin position="948"/>
        <end position="977"/>
    </location>
</feature>
<feature type="chain" id="PRO_5006941234" evidence="11">
    <location>
        <begin position="24"/>
        <end position="991"/>
    </location>
</feature>
<dbReference type="PRINTS" id="PR00843">
    <property type="entry name" value="GLHYDRLASE30"/>
</dbReference>
<evidence type="ECO:0000256" key="8">
    <source>
        <dbReference type="ARBA" id="ARBA00022989"/>
    </source>
</evidence>
<evidence type="ECO:0000256" key="3">
    <source>
        <dbReference type="ARBA" id="ARBA00005382"/>
    </source>
</evidence>
<gene>
    <name evidence="14" type="ORF">AM587_10016660</name>
</gene>
<dbReference type="GO" id="GO:0006680">
    <property type="term" value="P:glucosylceramide catabolic process"/>
    <property type="evidence" value="ECO:0007669"/>
    <property type="project" value="TreeGrafter"/>
</dbReference>
<evidence type="ECO:0000256" key="6">
    <source>
        <dbReference type="ARBA" id="ARBA00022729"/>
    </source>
</evidence>
<comment type="subcellular location">
    <subcellularLocation>
        <location evidence="1">Cell membrane</location>
        <topology evidence="1">Multi-pass membrane protein</topology>
    </subcellularLocation>
</comment>
<dbReference type="FunFam" id="2.60.40.1180:FF:000035">
    <property type="entry name" value="Glucosylceramidase 3"/>
    <property type="match status" value="1"/>
</dbReference>
<keyword evidence="4" id="KW-1003">Cell membrane</keyword>
<evidence type="ECO:0000313" key="15">
    <source>
        <dbReference type="Proteomes" id="UP000052943"/>
    </source>
</evidence>
<evidence type="ECO:0000256" key="4">
    <source>
        <dbReference type="ARBA" id="ARBA00022475"/>
    </source>
</evidence>
<dbReference type="GO" id="GO:0004348">
    <property type="term" value="F:glucosylceramidase activity"/>
    <property type="evidence" value="ECO:0007669"/>
    <property type="project" value="InterPro"/>
</dbReference>
<accession>A0A0W8D2M1</accession>
<dbReference type="FunFam" id="3.20.20.80:FF:000109">
    <property type="entry name" value="Glucosylceramidase 3"/>
    <property type="match status" value="1"/>
</dbReference>